<evidence type="ECO:0000256" key="1">
    <source>
        <dbReference type="ARBA" id="ARBA00023015"/>
    </source>
</evidence>
<feature type="domain" description="HTH araC/xylS-type" evidence="4">
    <location>
        <begin position="182"/>
        <end position="280"/>
    </location>
</feature>
<dbReference type="PROSITE" id="PS00041">
    <property type="entry name" value="HTH_ARAC_FAMILY_1"/>
    <property type="match status" value="1"/>
</dbReference>
<keyword evidence="1" id="KW-0805">Transcription regulation</keyword>
<reference evidence="5 6" key="1">
    <citation type="journal article" date="2023" name="Microbiol. Resour. Announc.">
        <title>Complete Genome Sequence of Imperialibacter roseus strain P4T.</title>
        <authorList>
            <person name="Tizabi D.R."/>
            <person name="Bachvaroff T."/>
            <person name="Hill R.T."/>
        </authorList>
    </citation>
    <scope>NUCLEOTIDE SEQUENCE [LARGE SCALE GENOMIC DNA]</scope>
    <source>
        <strain evidence="5 6">P4T</strain>
    </source>
</reference>
<evidence type="ECO:0000256" key="2">
    <source>
        <dbReference type="ARBA" id="ARBA00023125"/>
    </source>
</evidence>
<keyword evidence="2" id="KW-0238">DNA-binding</keyword>
<dbReference type="Pfam" id="PF12833">
    <property type="entry name" value="HTH_18"/>
    <property type="match status" value="1"/>
</dbReference>
<evidence type="ECO:0000313" key="6">
    <source>
        <dbReference type="Proteomes" id="UP001302349"/>
    </source>
</evidence>
<dbReference type="EMBL" id="CP136051">
    <property type="protein sequence ID" value="WOK08415.1"/>
    <property type="molecule type" value="Genomic_DNA"/>
</dbReference>
<name>A0ABZ0ITQ7_9BACT</name>
<proteinExistence type="predicted"/>
<dbReference type="PANTHER" id="PTHR43280">
    <property type="entry name" value="ARAC-FAMILY TRANSCRIPTIONAL REGULATOR"/>
    <property type="match status" value="1"/>
</dbReference>
<keyword evidence="3" id="KW-0804">Transcription</keyword>
<dbReference type="SMART" id="SM00342">
    <property type="entry name" value="HTH_ARAC"/>
    <property type="match status" value="1"/>
</dbReference>
<dbReference type="SUPFAM" id="SSF46689">
    <property type="entry name" value="Homeodomain-like"/>
    <property type="match status" value="1"/>
</dbReference>
<evidence type="ECO:0000313" key="5">
    <source>
        <dbReference type="EMBL" id="WOK08415.1"/>
    </source>
</evidence>
<evidence type="ECO:0000259" key="4">
    <source>
        <dbReference type="PROSITE" id="PS01124"/>
    </source>
</evidence>
<dbReference type="InterPro" id="IPR009057">
    <property type="entry name" value="Homeodomain-like_sf"/>
</dbReference>
<dbReference type="SUPFAM" id="SSF51182">
    <property type="entry name" value="RmlC-like cupins"/>
    <property type="match status" value="1"/>
</dbReference>
<gene>
    <name evidence="5" type="ORF">RT717_07160</name>
</gene>
<dbReference type="Gene3D" id="1.10.10.60">
    <property type="entry name" value="Homeodomain-like"/>
    <property type="match status" value="2"/>
</dbReference>
<dbReference type="InterPro" id="IPR014710">
    <property type="entry name" value="RmlC-like_jellyroll"/>
</dbReference>
<dbReference type="CDD" id="cd06976">
    <property type="entry name" value="cupin_MtlR-like_N"/>
    <property type="match status" value="1"/>
</dbReference>
<dbReference type="PANTHER" id="PTHR43280:SF27">
    <property type="entry name" value="TRANSCRIPTIONAL REGULATOR MTLR"/>
    <property type="match status" value="1"/>
</dbReference>
<dbReference type="InterPro" id="IPR018062">
    <property type="entry name" value="HTH_AraC-typ_CS"/>
</dbReference>
<accession>A0ABZ0ITQ7</accession>
<dbReference type="InterPro" id="IPR018060">
    <property type="entry name" value="HTH_AraC"/>
</dbReference>
<dbReference type="Gene3D" id="2.60.120.10">
    <property type="entry name" value="Jelly Rolls"/>
    <property type="match status" value="1"/>
</dbReference>
<evidence type="ECO:0000256" key="3">
    <source>
        <dbReference type="ARBA" id="ARBA00023163"/>
    </source>
</evidence>
<keyword evidence="6" id="KW-1185">Reference proteome</keyword>
<sequence>MKAIFEKVDLEAGQSLVIRALNLPEFDAPWHFHPEMELTYIIKSRGTRFVGNSIEEFVENDLVLLGSNLPHIWQNPSNQSGRSEAIVVHFSAGMLNNSLLSSPEFATIRQLFEKASYGVAFPPELSKSVGRKLAQMVDADPFGKVLGLMETLQLLATSNEARTLASAGYAHHSTAKDAERMTLVFEYVRQHFRDVIRLDPVANLLHQTPQAFCRYFKKRAKKTFFEFVNEFRIGHASRLLIDTELSITEVCLQSGYSTIPHFNKQFKRLTGLSPTGFRKKHVG</sequence>
<protein>
    <submittedName>
        <fullName evidence="5">AraC family transcriptional regulator</fullName>
    </submittedName>
</protein>
<dbReference type="InterPro" id="IPR011051">
    <property type="entry name" value="RmlC_Cupin_sf"/>
</dbReference>
<dbReference type="PROSITE" id="PS01124">
    <property type="entry name" value="HTH_ARAC_FAMILY_2"/>
    <property type="match status" value="1"/>
</dbReference>
<organism evidence="5 6">
    <name type="scientific">Imperialibacter roseus</name>
    <dbReference type="NCBI Taxonomy" id="1324217"/>
    <lineage>
        <taxon>Bacteria</taxon>
        <taxon>Pseudomonadati</taxon>
        <taxon>Bacteroidota</taxon>
        <taxon>Cytophagia</taxon>
        <taxon>Cytophagales</taxon>
        <taxon>Flammeovirgaceae</taxon>
        <taxon>Imperialibacter</taxon>
    </lineage>
</organism>
<dbReference type="Proteomes" id="UP001302349">
    <property type="component" value="Chromosome"/>
</dbReference>
<dbReference type="RefSeq" id="WP_317491056.1">
    <property type="nucleotide sequence ID" value="NZ_CP136051.1"/>
</dbReference>